<accession>A0A7X5KLY7</accession>
<dbReference type="EMBL" id="JAAEEH010000013">
    <property type="protein sequence ID" value="NDL67366.1"/>
    <property type="molecule type" value="Genomic_DNA"/>
</dbReference>
<dbReference type="SMART" id="SM00899">
    <property type="entry name" value="FeoA"/>
    <property type="match status" value="1"/>
</dbReference>
<comment type="caution">
    <text evidence="3">The sequence shown here is derived from an EMBL/GenBank/DDBJ whole genome shotgun (WGS) entry which is preliminary data.</text>
</comment>
<feature type="domain" description="Ferrous iron transporter FeoA-like" evidence="2">
    <location>
        <begin position="1"/>
        <end position="72"/>
    </location>
</feature>
<name>A0A7X5KLY7_9FIRM</name>
<reference evidence="3 4" key="1">
    <citation type="submission" date="2020-01" db="EMBL/GenBank/DDBJ databases">
        <title>Anaeroalcalibacter tamaniensis gen. nov., sp. nov., moderately halophilic strictly anaerobic fermenter bacterium from mud volcano of Taman peninsula.</title>
        <authorList>
            <person name="Frolova A."/>
            <person name="Merkel A.Y."/>
            <person name="Slobodkin A.I."/>
        </authorList>
    </citation>
    <scope>NUCLEOTIDE SEQUENCE [LARGE SCALE GENOMIC DNA]</scope>
    <source>
        <strain evidence="3 4">F-3ap</strain>
    </source>
</reference>
<gene>
    <name evidence="3" type="ORF">GXN74_06385</name>
</gene>
<evidence type="ECO:0000256" key="1">
    <source>
        <dbReference type="ARBA" id="ARBA00023004"/>
    </source>
</evidence>
<dbReference type="InterPro" id="IPR008988">
    <property type="entry name" value="Transcriptional_repressor_C"/>
</dbReference>
<dbReference type="GO" id="GO:0046914">
    <property type="term" value="F:transition metal ion binding"/>
    <property type="evidence" value="ECO:0007669"/>
    <property type="project" value="InterPro"/>
</dbReference>
<dbReference type="Proteomes" id="UP000461585">
    <property type="component" value="Unassembled WGS sequence"/>
</dbReference>
<sequence>MTLIDGRKGDLATIIAVHNDQKTKKRLQDMGITKGAQVKVMSVYGKNAYILKIRGSRVVLGADVAAGLEVELDHVRSKGEQGGREFIRKHLTAKK</sequence>
<dbReference type="Pfam" id="PF04023">
    <property type="entry name" value="FeoA"/>
    <property type="match status" value="1"/>
</dbReference>
<dbReference type="RefSeq" id="WP_162370088.1">
    <property type="nucleotide sequence ID" value="NZ_JAAEEH010000013.1"/>
</dbReference>
<evidence type="ECO:0000259" key="2">
    <source>
        <dbReference type="SMART" id="SM00899"/>
    </source>
</evidence>
<dbReference type="AlphaFoldDB" id="A0A7X5KLY7"/>
<proteinExistence type="predicted"/>
<dbReference type="Gene3D" id="2.30.30.90">
    <property type="match status" value="1"/>
</dbReference>
<dbReference type="InterPro" id="IPR007167">
    <property type="entry name" value="Fe-transptr_FeoA-like"/>
</dbReference>
<evidence type="ECO:0000313" key="4">
    <source>
        <dbReference type="Proteomes" id="UP000461585"/>
    </source>
</evidence>
<dbReference type="SUPFAM" id="SSF50037">
    <property type="entry name" value="C-terminal domain of transcriptional repressors"/>
    <property type="match status" value="1"/>
</dbReference>
<keyword evidence="1" id="KW-0408">Iron</keyword>
<protein>
    <submittedName>
        <fullName evidence="3">Ferrous iron transport protein A</fullName>
    </submittedName>
</protein>
<keyword evidence="4" id="KW-1185">Reference proteome</keyword>
<organism evidence="3 4">
    <name type="scientific">Anaerotalea alkaliphila</name>
    <dbReference type="NCBI Taxonomy" id="2662126"/>
    <lineage>
        <taxon>Bacteria</taxon>
        <taxon>Bacillati</taxon>
        <taxon>Bacillota</taxon>
        <taxon>Clostridia</taxon>
        <taxon>Eubacteriales</taxon>
        <taxon>Anaerotalea</taxon>
    </lineage>
</organism>
<evidence type="ECO:0000313" key="3">
    <source>
        <dbReference type="EMBL" id="NDL67366.1"/>
    </source>
</evidence>
<dbReference type="InterPro" id="IPR038157">
    <property type="entry name" value="FeoA_core_dom"/>
</dbReference>